<proteinExistence type="predicted"/>
<comment type="caution">
    <text evidence="2">The sequence shown here is derived from an EMBL/GenBank/DDBJ whole genome shotgun (WGS) entry which is preliminary data.</text>
</comment>
<dbReference type="InterPro" id="IPR013216">
    <property type="entry name" value="Methyltransf_11"/>
</dbReference>
<dbReference type="GO" id="GO:0008757">
    <property type="term" value="F:S-adenosylmethionine-dependent methyltransferase activity"/>
    <property type="evidence" value="ECO:0007669"/>
    <property type="project" value="InterPro"/>
</dbReference>
<accession>A0A0F9LAP5</accession>
<dbReference type="InterPro" id="IPR029063">
    <property type="entry name" value="SAM-dependent_MTases_sf"/>
</dbReference>
<dbReference type="SUPFAM" id="SSF53335">
    <property type="entry name" value="S-adenosyl-L-methionine-dependent methyltransferases"/>
    <property type="match status" value="1"/>
</dbReference>
<feature type="domain" description="Methyltransferase type 11" evidence="1">
    <location>
        <begin position="63"/>
        <end position="158"/>
    </location>
</feature>
<reference evidence="2" key="1">
    <citation type="journal article" date="2015" name="Nature">
        <title>Complex archaea that bridge the gap between prokaryotes and eukaryotes.</title>
        <authorList>
            <person name="Spang A."/>
            <person name="Saw J.H."/>
            <person name="Jorgensen S.L."/>
            <person name="Zaremba-Niedzwiedzka K."/>
            <person name="Martijn J."/>
            <person name="Lind A.E."/>
            <person name="van Eijk R."/>
            <person name="Schleper C."/>
            <person name="Guy L."/>
            <person name="Ettema T.J."/>
        </authorList>
    </citation>
    <scope>NUCLEOTIDE SEQUENCE</scope>
</reference>
<gene>
    <name evidence="2" type="ORF">LCGC14_1299370</name>
</gene>
<dbReference type="AlphaFoldDB" id="A0A0F9LAP5"/>
<organism evidence="2">
    <name type="scientific">marine sediment metagenome</name>
    <dbReference type="NCBI Taxonomy" id="412755"/>
    <lineage>
        <taxon>unclassified sequences</taxon>
        <taxon>metagenomes</taxon>
        <taxon>ecological metagenomes</taxon>
    </lineage>
</organism>
<dbReference type="Pfam" id="PF08241">
    <property type="entry name" value="Methyltransf_11"/>
    <property type="match status" value="1"/>
</dbReference>
<dbReference type="CDD" id="cd02440">
    <property type="entry name" value="AdoMet_MTases"/>
    <property type="match status" value="1"/>
</dbReference>
<dbReference type="Gene3D" id="3.40.50.150">
    <property type="entry name" value="Vaccinia Virus protein VP39"/>
    <property type="match status" value="1"/>
</dbReference>
<protein>
    <recommendedName>
        <fullName evidence="1">Methyltransferase type 11 domain-containing protein</fullName>
    </recommendedName>
</protein>
<evidence type="ECO:0000259" key="1">
    <source>
        <dbReference type="Pfam" id="PF08241"/>
    </source>
</evidence>
<dbReference type="PANTHER" id="PTHR43591">
    <property type="entry name" value="METHYLTRANSFERASE"/>
    <property type="match status" value="1"/>
</dbReference>
<name>A0A0F9LAP5_9ZZZZ</name>
<dbReference type="EMBL" id="LAZR01007571">
    <property type="protein sequence ID" value="KKM84411.1"/>
    <property type="molecule type" value="Genomic_DNA"/>
</dbReference>
<dbReference type="PANTHER" id="PTHR43591:SF24">
    <property type="entry name" value="2-METHOXY-6-POLYPRENYL-1,4-BENZOQUINOL METHYLASE, MITOCHONDRIAL"/>
    <property type="match status" value="1"/>
</dbReference>
<evidence type="ECO:0000313" key="2">
    <source>
        <dbReference type="EMBL" id="KKM84411.1"/>
    </source>
</evidence>
<sequence length="261" mass="30637">MDKKERNITLSKYEHIFKNEEDYYGKKIVHSTPSFNLEDEQFFRLANLKFKNMIGVVKGKEILDVGCGRGLISFYLAQKGANVIGIDLSKSLIEHCKQEAEKINLNLEFKLMNAQIPDFEDGKFDIIIGSRAIHHLPDLDLFFRECKRLLKKKGCIVFIEPLKKNPIVELNRKYVAPKQRTKFEHPLLISDLLKAKNKFGNIQHYEYFLISPFAMVIGNFIKNRALFKTIYKILNFLEKPVCKIKFFQEYCWQTVFKCIKI</sequence>